<accession>A0A2B7WW53</accession>
<dbReference type="InterPro" id="IPR024500">
    <property type="entry name" value="DUF3074"/>
</dbReference>
<protein>
    <recommendedName>
        <fullName evidence="1">DUF3074 domain-containing protein</fullName>
    </recommendedName>
</protein>
<dbReference type="PANTHER" id="PTHR40370:SF1">
    <property type="entry name" value="DUF3074 DOMAIN-CONTAINING PROTEIN"/>
    <property type="match status" value="1"/>
</dbReference>
<comment type="caution">
    <text evidence="2">The sequence shown here is derived from an EMBL/GenBank/DDBJ whole genome shotgun (WGS) entry which is preliminary data.</text>
</comment>
<proteinExistence type="predicted"/>
<dbReference type="Pfam" id="PF11274">
    <property type="entry name" value="DUF3074"/>
    <property type="match status" value="1"/>
</dbReference>
<feature type="domain" description="DUF3074" evidence="1">
    <location>
        <begin position="108"/>
        <end position="307"/>
    </location>
</feature>
<sequence length="322" mass="34919">MSRTAIPSLLHPVPLPPSSIPAHPSIPFPFPSSTNADSRPTLTQFLHSALTEANTFITGTVTKKPFSKDSKPHPSPPSLAQVELSTGSLKATPIHSASAAANNKEDKWFVRRTVHENRAVKGTAEFSEFVRGLKEDHSVNEMAYTPSISDVKRIAEWDCKEVKLEGGWGEVEASVNLITHTFHPTPLIAPRAFLVLLITAFLPSPSRSTKLTGFLTVQLPLHSSALQNPSLPKNTILANYVSVEHVRLLPESGTSESSASEPGQIEWTMATSSDAGGWIPEAVQQSWVLGGVPKAVVKDVGLFLGWVDERRREKGNKTDTGQ</sequence>
<dbReference type="EMBL" id="PDNB01000180">
    <property type="protein sequence ID" value="PGH00829.1"/>
    <property type="molecule type" value="Genomic_DNA"/>
</dbReference>
<name>A0A2B7WW53_9EURO</name>
<evidence type="ECO:0000259" key="1">
    <source>
        <dbReference type="Pfam" id="PF11274"/>
    </source>
</evidence>
<evidence type="ECO:0000313" key="2">
    <source>
        <dbReference type="EMBL" id="PGH00829.1"/>
    </source>
</evidence>
<keyword evidence="3" id="KW-1185">Reference proteome</keyword>
<dbReference type="PANTHER" id="PTHR40370">
    <property type="entry name" value="EXPRESSED PROTEIN"/>
    <property type="match status" value="1"/>
</dbReference>
<dbReference type="AlphaFoldDB" id="A0A2B7WW53"/>
<reference evidence="2 3" key="1">
    <citation type="submission" date="2017-10" db="EMBL/GenBank/DDBJ databases">
        <title>Comparative genomics in systemic dimorphic fungi from Ajellomycetaceae.</title>
        <authorList>
            <person name="Munoz J.F."/>
            <person name="Mcewen J.G."/>
            <person name="Clay O.K."/>
            <person name="Cuomo C.A."/>
        </authorList>
    </citation>
    <scope>NUCLEOTIDE SEQUENCE [LARGE SCALE GENOMIC DNA]</scope>
    <source>
        <strain evidence="2 3">UAMH5409</strain>
    </source>
</reference>
<gene>
    <name evidence="2" type="ORF">AJ79_08080</name>
</gene>
<dbReference type="OrthoDB" id="6423603at2759"/>
<organism evidence="2 3">
    <name type="scientific">Helicocarpus griseus UAMH5409</name>
    <dbReference type="NCBI Taxonomy" id="1447875"/>
    <lineage>
        <taxon>Eukaryota</taxon>
        <taxon>Fungi</taxon>
        <taxon>Dikarya</taxon>
        <taxon>Ascomycota</taxon>
        <taxon>Pezizomycotina</taxon>
        <taxon>Eurotiomycetes</taxon>
        <taxon>Eurotiomycetidae</taxon>
        <taxon>Onygenales</taxon>
        <taxon>Ajellomycetaceae</taxon>
        <taxon>Helicocarpus</taxon>
    </lineage>
</organism>
<dbReference type="SUPFAM" id="SSF55961">
    <property type="entry name" value="Bet v1-like"/>
    <property type="match status" value="1"/>
</dbReference>
<dbReference type="Proteomes" id="UP000223968">
    <property type="component" value="Unassembled WGS sequence"/>
</dbReference>
<evidence type="ECO:0000313" key="3">
    <source>
        <dbReference type="Proteomes" id="UP000223968"/>
    </source>
</evidence>